<feature type="transmembrane region" description="Helical" evidence="9">
    <location>
        <begin position="55"/>
        <end position="78"/>
    </location>
</feature>
<evidence type="ECO:0000256" key="7">
    <source>
        <dbReference type="ARBA" id="ARBA00022989"/>
    </source>
</evidence>
<keyword evidence="8 9" id="KW-0472">Membrane</keyword>
<accession>A0A857FN50</accession>
<dbReference type="EMBL" id="CP041348">
    <property type="protein sequence ID" value="QHC35595.1"/>
    <property type="molecule type" value="Genomic_DNA"/>
</dbReference>
<proteinExistence type="inferred from homology"/>
<dbReference type="RefSeq" id="WP_159262046.1">
    <property type="nucleotide sequence ID" value="NZ_CP041348.1"/>
</dbReference>
<evidence type="ECO:0000256" key="9">
    <source>
        <dbReference type="RuleBase" id="RU363032"/>
    </source>
</evidence>
<evidence type="ECO:0000313" key="11">
    <source>
        <dbReference type="EMBL" id="QHC35595.1"/>
    </source>
</evidence>
<dbReference type="AlphaFoldDB" id="A0A857FN50"/>
<dbReference type="CDD" id="cd06261">
    <property type="entry name" value="TM_PBP2"/>
    <property type="match status" value="1"/>
</dbReference>
<dbReference type="SUPFAM" id="SSF161098">
    <property type="entry name" value="MetI-like"/>
    <property type="match status" value="1"/>
</dbReference>
<evidence type="ECO:0000256" key="2">
    <source>
        <dbReference type="ARBA" id="ARBA00010072"/>
    </source>
</evidence>
<dbReference type="GO" id="GO:0006865">
    <property type="term" value="P:amino acid transport"/>
    <property type="evidence" value="ECO:0007669"/>
    <property type="project" value="UniProtKB-KW"/>
</dbReference>
<evidence type="ECO:0000256" key="1">
    <source>
        <dbReference type="ARBA" id="ARBA00004429"/>
    </source>
</evidence>
<evidence type="ECO:0000256" key="6">
    <source>
        <dbReference type="ARBA" id="ARBA00022970"/>
    </source>
</evidence>
<reference evidence="11 12" key="1">
    <citation type="journal article" date="2020" name="Carbohydr. Polym.">
        <title>Characterization and optimization of production of bacterial cellulose from strain CGMCC 17276 based on whole-genome analysis.</title>
        <authorList>
            <person name="Lu T."/>
            <person name="Gao H."/>
            <person name="Liao B."/>
            <person name="Wu J."/>
            <person name="Zhang W."/>
            <person name="Huang J."/>
            <person name="Liu M."/>
            <person name="Huang J."/>
            <person name="Chang Z."/>
            <person name="Jin M."/>
            <person name="Yi Z."/>
            <person name="Jiang D."/>
        </authorList>
    </citation>
    <scope>NUCLEOTIDE SEQUENCE [LARGE SCALE GENOMIC DNA]</scope>
    <source>
        <strain evidence="11 12">CGMCC 17276</strain>
    </source>
</reference>
<dbReference type="OrthoDB" id="7341446at2"/>
<dbReference type="InterPro" id="IPR035906">
    <property type="entry name" value="MetI-like_sf"/>
</dbReference>
<dbReference type="InterPro" id="IPR000515">
    <property type="entry name" value="MetI-like"/>
</dbReference>
<dbReference type="GO" id="GO:0043190">
    <property type="term" value="C:ATP-binding cassette (ABC) transporter complex"/>
    <property type="evidence" value="ECO:0007669"/>
    <property type="project" value="InterPro"/>
</dbReference>
<feature type="transmembrane region" description="Helical" evidence="9">
    <location>
        <begin position="20"/>
        <end position="43"/>
    </location>
</feature>
<dbReference type="PROSITE" id="PS50928">
    <property type="entry name" value="ABC_TM1"/>
    <property type="match status" value="1"/>
</dbReference>
<keyword evidence="6" id="KW-0029">Amino-acid transport</keyword>
<evidence type="ECO:0000259" key="10">
    <source>
        <dbReference type="PROSITE" id="PS50928"/>
    </source>
</evidence>
<evidence type="ECO:0000313" key="12">
    <source>
        <dbReference type="Proteomes" id="UP000464674"/>
    </source>
</evidence>
<comment type="similarity">
    <text evidence="2">Belongs to the binding-protein-dependent transport system permease family. HisMQ subfamily.</text>
</comment>
<feature type="domain" description="ABC transmembrane type-1" evidence="10">
    <location>
        <begin position="19"/>
        <end position="207"/>
    </location>
</feature>
<protein>
    <submittedName>
        <fullName evidence="11">Amino acid ABC transporter permease</fullName>
    </submittedName>
</protein>
<keyword evidence="7 9" id="KW-1133">Transmembrane helix</keyword>
<dbReference type="PANTHER" id="PTHR30614:SF0">
    <property type="entry name" value="L-CYSTINE TRANSPORT SYSTEM PERMEASE PROTEIN TCYL"/>
    <property type="match status" value="1"/>
</dbReference>
<dbReference type="Pfam" id="PF00528">
    <property type="entry name" value="BPD_transp_1"/>
    <property type="match status" value="1"/>
</dbReference>
<feature type="transmembrane region" description="Helical" evidence="9">
    <location>
        <begin position="188"/>
        <end position="210"/>
    </location>
</feature>
<dbReference type="NCBIfam" id="TIGR01726">
    <property type="entry name" value="HEQRo_perm_3TM"/>
    <property type="match status" value="1"/>
</dbReference>
<dbReference type="GO" id="GO:0022857">
    <property type="term" value="F:transmembrane transporter activity"/>
    <property type="evidence" value="ECO:0007669"/>
    <property type="project" value="InterPro"/>
</dbReference>
<dbReference type="PANTHER" id="PTHR30614">
    <property type="entry name" value="MEMBRANE COMPONENT OF AMINO ACID ABC TRANSPORTER"/>
    <property type="match status" value="1"/>
</dbReference>
<evidence type="ECO:0000256" key="3">
    <source>
        <dbReference type="ARBA" id="ARBA00022448"/>
    </source>
</evidence>
<dbReference type="Proteomes" id="UP000464674">
    <property type="component" value="Chromosome"/>
</dbReference>
<keyword evidence="4" id="KW-1003">Cell membrane</keyword>
<evidence type="ECO:0000256" key="8">
    <source>
        <dbReference type="ARBA" id="ARBA00023136"/>
    </source>
</evidence>
<dbReference type="InterPro" id="IPR010065">
    <property type="entry name" value="AA_ABC_transptr_permease_3TM"/>
</dbReference>
<dbReference type="InterPro" id="IPR043429">
    <property type="entry name" value="ArtM/GltK/GlnP/TcyL/YhdX-like"/>
</dbReference>
<organism evidence="11 12">
    <name type="scientific">Komagataeibacter xylinus</name>
    <name type="common">Gluconacetobacter xylinus</name>
    <dbReference type="NCBI Taxonomy" id="28448"/>
    <lineage>
        <taxon>Bacteria</taxon>
        <taxon>Pseudomonadati</taxon>
        <taxon>Pseudomonadota</taxon>
        <taxon>Alphaproteobacteria</taxon>
        <taxon>Acetobacterales</taxon>
        <taxon>Acetobacteraceae</taxon>
        <taxon>Komagataeibacter</taxon>
    </lineage>
</organism>
<evidence type="ECO:0000256" key="4">
    <source>
        <dbReference type="ARBA" id="ARBA00022475"/>
    </source>
</evidence>
<gene>
    <name evidence="11" type="ORF">FMA36_08970</name>
</gene>
<keyword evidence="3 9" id="KW-0813">Transport</keyword>
<sequence length="215" mass="24119">MFFDPEIVLRYSNDICRAFVLTLLLSVITIVIATPFALTIALVRRTSDNGIARLCIYYVAIFRSVPTLLTLYIIFFGLPTVGISLYPFTAAIIGLSLVSIAYLSEDLRGALMSVPDGQWQAMRALGFPFMHGIRRIILPQAYRYIFPTYMARLIIIVKSTSLASSVSVNELTGESYALISMTYHATEFLVTTSILYLLINLSLSVVQHFIEKRLK</sequence>
<comment type="subcellular location">
    <subcellularLocation>
        <location evidence="1">Cell inner membrane</location>
        <topology evidence="1">Multi-pass membrane protein</topology>
    </subcellularLocation>
    <subcellularLocation>
        <location evidence="9">Cell membrane</location>
        <topology evidence="9">Multi-pass membrane protein</topology>
    </subcellularLocation>
</comment>
<evidence type="ECO:0000256" key="5">
    <source>
        <dbReference type="ARBA" id="ARBA00022692"/>
    </source>
</evidence>
<keyword evidence="5 9" id="KW-0812">Transmembrane</keyword>
<feature type="transmembrane region" description="Helical" evidence="9">
    <location>
        <begin position="84"/>
        <end position="103"/>
    </location>
</feature>
<name>A0A857FN50_KOMXY</name>
<dbReference type="Gene3D" id="1.10.3720.10">
    <property type="entry name" value="MetI-like"/>
    <property type="match status" value="1"/>
</dbReference>